<dbReference type="Gene3D" id="1.10.4080.10">
    <property type="entry name" value="ADP-ribosylation/Crystallin J1"/>
    <property type="match status" value="1"/>
</dbReference>
<feature type="binding site" evidence="1">
    <location>
        <position position="36"/>
    </location>
    <ligand>
        <name>Mg(2+)</name>
        <dbReference type="ChEBI" id="CHEBI:18420"/>
        <label>1</label>
    </ligand>
</feature>
<evidence type="ECO:0000256" key="1">
    <source>
        <dbReference type="PIRSR" id="PIRSR605502-1"/>
    </source>
</evidence>
<dbReference type="Proteomes" id="UP000554004">
    <property type="component" value="Unassembled WGS sequence"/>
</dbReference>
<dbReference type="InterPro" id="IPR005502">
    <property type="entry name" value="Ribosyl_crysJ1"/>
</dbReference>
<proteinExistence type="predicted"/>
<dbReference type="InterPro" id="IPR050792">
    <property type="entry name" value="ADP-ribosylglycohydrolase"/>
</dbReference>
<evidence type="ECO:0000313" key="2">
    <source>
        <dbReference type="EMBL" id="NLE30895.1"/>
    </source>
</evidence>
<feature type="binding site" evidence="1">
    <location>
        <position position="35"/>
    </location>
    <ligand>
        <name>Mg(2+)</name>
        <dbReference type="ChEBI" id="CHEBI:18420"/>
        <label>1</label>
    </ligand>
</feature>
<dbReference type="InterPro" id="IPR036705">
    <property type="entry name" value="Ribosyl_crysJ1_sf"/>
</dbReference>
<keyword evidence="1" id="KW-0460">Magnesium</keyword>
<dbReference type="PANTHER" id="PTHR16222:SF12">
    <property type="entry name" value="ADP-RIBOSYLGLYCOHYDROLASE-RELATED"/>
    <property type="match status" value="1"/>
</dbReference>
<dbReference type="EMBL" id="JAAZAL010000043">
    <property type="protein sequence ID" value="NLE30895.1"/>
    <property type="molecule type" value="Genomic_DNA"/>
</dbReference>
<feature type="binding site" evidence="1">
    <location>
        <position position="37"/>
    </location>
    <ligand>
        <name>Mg(2+)</name>
        <dbReference type="ChEBI" id="CHEBI:18420"/>
        <label>1</label>
    </ligand>
</feature>
<accession>A0A847ET39</accession>
<sequence>MRGAIIGDIVGSTHEFANRVSSKEFELFPYGSTFTDDSVLTIAVYDSLKNDIPLEKSFMKWIEKYPNRGYGKMFFNWILSKKKKPYGSKGNGSAMRVSSVGWLYDTEEDVLRQAQRVSEITHNHIEGIETAQAVAMCIYLSRNKKSKEEIRGYIEDRFKYDLSKTYEEVRRDYKYSELGIDTVPQSIICFLDSNSFEDSIRNSISLNGDSDTLAAITGSISEAYYGLDEDIWAKAKLFLKEDMLKLLEEDDSYIDYFGILLEDVLISRDKAFKRGRVSFTKEYTCFRCGNTDLEEFYASNSGVCWEDLCGVGGECIFCN</sequence>
<feature type="binding site" evidence="1">
    <location>
        <position position="209"/>
    </location>
    <ligand>
        <name>Mg(2+)</name>
        <dbReference type="ChEBI" id="CHEBI:18420"/>
        <label>1</label>
    </ligand>
</feature>
<dbReference type="Pfam" id="PF03747">
    <property type="entry name" value="ADP_ribosyl_GH"/>
    <property type="match status" value="1"/>
</dbReference>
<dbReference type="AlphaFoldDB" id="A0A847ET39"/>
<dbReference type="PANTHER" id="PTHR16222">
    <property type="entry name" value="ADP-RIBOSYLGLYCOHYDROLASE"/>
    <property type="match status" value="1"/>
</dbReference>
<feature type="binding site" evidence="1">
    <location>
        <position position="211"/>
    </location>
    <ligand>
        <name>Mg(2+)</name>
        <dbReference type="ChEBI" id="CHEBI:18420"/>
        <label>1</label>
    </ligand>
</feature>
<name>A0A847ET39_9BACT</name>
<feature type="non-terminal residue" evidence="2">
    <location>
        <position position="319"/>
    </location>
</feature>
<keyword evidence="1" id="KW-0479">Metal-binding</keyword>
<gene>
    <name evidence="2" type="ORF">GX618_01305</name>
</gene>
<evidence type="ECO:0008006" key="4">
    <source>
        <dbReference type="Google" id="ProtNLM"/>
    </source>
</evidence>
<organism evidence="2 3">
    <name type="scientific">Candidatus Dojkabacteria bacterium</name>
    <dbReference type="NCBI Taxonomy" id="2099670"/>
    <lineage>
        <taxon>Bacteria</taxon>
        <taxon>Candidatus Dojkabacteria</taxon>
    </lineage>
</organism>
<comment type="caution">
    <text evidence="2">The sequence shown here is derived from an EMBL/GenBank/DDBJ whole genome shotgun (WGS) entry which is preliminary data.</text>
</comment>
<protein>
    <recommendedName>
        <fullName evidence="4">ADP-ribosylglycohydrolase family protein</fullName>
    </recommendedName>
</protein>
<comment type="cofactor">
    <cofactor evidence="1">
        <name>Mg(2+)</name>
        <dbReference type="ChEBI" id="CHEBI:18420"/>
    </cofactor>
    <text evidence="1">Binds 2 magnesium ions per subunit.</text>
</comment>
<evidence type="ECO:0000313" key="3">
    <source>
        <dbReference type="Proteomes" id="UP000554004"/>
    </source>
</evidence>
<dbReference type="SUPFAM" id="SSF101478">
    <property type="entry name" value="ADP-ribosylglycohydrolase"/>
    <property type="match status" value="1"/>
</dbReference>
<reference evidence="2 3" key="1">
    <citation type="journal article" date="2020" name="Biotechnol. Biofuels">
        <title>New insights from the biogas microbiome by comprehensive genome-resolved metagenomics of nearly 1600 species originating from multiple anaerobic digesters.</title>
        <authorList>
            <person name="Campanaro S."/>
            <person name="Treu L."/>
            <person name="Rodriguez-R L.M."/>
            <person name="Kovalovszki A."/>
            <person name="Ziels R.M."/>
            <person name="Maus I."/>
            <person name="Zhu X."/>
            <person name="Kougias P.G."/>
            <person name="Basile A."/>
            <person name="Luo G."/>
            <person name="Schluter A."/>
            <person name="Konstantinidis K.T."/>
            <person name="Angelidaki I."/>
        </authorList>
    </citation>
    <scope>NUCLEOTIDE SEQUENCE [LARGE SCALE GENOMIC DNA]</scope>
    <source>
        <strain evidence="2">AS06rmzACSIP_421</strain>
    </source>
</reference>
<feature type="binding site" evidence="1">
    <location>
        <position position="212"/>
    </location>
    <ligand>
        <name>Mg(2+)</name>
        <dbReference type="ChEBI" id="CHEBI:18420"/>
        <label>1</label>
    </ligand>
</feature>
<dbReference type="GO" id="GO:0046872">
    <property type="term" value="F:metal ion binding"/>
    <property type="evidence" value="ECO:0007669"/>
    <property type="project" value="UniProtKB-KW"/>
</dbReference>